<accession>A0AAD5VFU2</accession>
<protein>
    <recommendedName>
        <fullName evidence="3">Cytochrome b5 heme-binding domain-containing protein</fullName>
    </recommendedName>
</protein>
<dbReference type="SUPFAM" id="SSF55856">
    <property type="entry name" value="Cytochrome b5-like heme/steroid binding domain"/>
    <property type="match status" value="1"/>
</dbReference>
<dbReference type="SMART" id="SM01117">
    <property type="entry name" value="Cyt-b5"/>
    <property type="match status" value="1"/>
</dbReference>
<dbReference type="GO" id="GO:0016020">
    <property type="term" value="C:membrane"/>
    <property type="evidence" value="ECO:0007669"/>
    <property type="project" value="TreeGrafter"/>
</dbReference>
<dbReference type="EMBL" id="JANIEX010001509">
    <property type="protein sequence ID" value="KAJ3557168.1"/>
    <property type="molecule type" value="Genomic_DNA"/>
</dbReference>
<feature type="region of interest" description="Disordered" evidence="2">
    <location>
        <begin position="1"/>
        <end position="23"/>
    </location>
</feature>
<feature type="compositionally biased region" description="Polar residues" evidence="2">
    <location>
        <begin position="14"/>
        <end position="23"/>
    </location>
</feature>
<organism evidence="4 5">
    <name type="scientific">Leucocoprinus birnbaumii</name>
    <dbReference type="NCBI Taxonomy" id="56174"/>
    <lineage>
        <taxon>Eukaryota</taxon>
        <taxon>Fungi</taxon>
        <taxon>Dikarya</taxon>
        <taxon>Basidiomycota</taxon>
        <taxon>Agaricomycotina</taxon>
        <taxon>Agaricomycetes</taxon>
        <taxon>Agaricomycetidae</taxon>
        <taxon>Agaricales</taxon>
        <taxon>Agaricineae</taxon>
        <taxon>Agaricaceae</taxon>
        <taxon>Leucocoprinus</taxon>
    </lineage>
</organism>
<feature type="domain" description="Cytochrome b5 heme-binding" evidence="3">
    <location>
        <begin position="15"/>
        <end position="111"/>
    </location>
</feature>
<proteinExistence type="inferred from homology"/>
<dbReference type="AlphaFoldDB" id="A0AAD5VFU2"/>
<comment type="similarity">
    <text evidence="1">Belongs to the cytochrome b5 family. MAPR subfamily.</text>
</comment>
<name>A0AAD5VFU2_9AGAR</name>
<gene>
    <name evidence="4" type="ORF">NP233_g11813</name>
</gene>
<reference evidence="4" key="1">
    <citation type="submission" date="2022-07" db="EMBL/GenBank/DDBJ databases">
        <title>Genome Sequence of Leucocoprinus birnbaumii.</title>
        <authorList>
            <person name="Buettner E."/>
        </authorList>
    </citation>
    <scope>NUCLEOTIDE SEQUENCE</scope>
    <source>
        <strain evidence="4">VT141</strain>
    </source>
</reference>
<evidence type="ECO:0000256" key="1">
    <source>
        <dbReference type="ARBA" id="ARBA00038357"/>
    </source>
</evidence>
<dbReference type="InterPro" id="IPR001199">
    <property type="entry name" value="Cyt_B5-like_heme/steroid-bd"/>
</dbReference>
<dbReference type="PANTHER" id="PTHR10281:SF115">
    <property type="entry name" value="BINDING PROTEIN, PUTATIVE (AFU_ORTHOLOGUE AFUA_4G06240)-RELATED"/>
    <property type="match status" value="1"/>
</dbReference>
<evidence type="ECO:0000259" key="3">
    <source>
        <dbReference type="SMART" id="SM01117"/>
    </source>
</evidence>
<evidence type="ECO:0000313" key="4">
    <source>
        <dbReference type="EMBL" id="KAJ3557168.1"/>
    </source>
</evidence>
<dbReference type="InterPro" id="IPR036400">
    <property type="entry name" value="Cyt_B5-like_heme/steroid_sf"/>
</dbReference>
<dbReference type="FunFam" id="3.10.120.10:FF:000003">
    <property type="entry name" value="membrane-associated progesterone receptor component 1"/>
    <property type="match status" value="1"/>
</dbReference>
<keyword evidence="5" id="KW-1185">Reference proteome</keyword>
<dbReference type="Gene3D" id="3.10.120.10">
    <property type="entry name" value="Cytochrome b5-like heme/steroid binding domain"/>
    <property type="match status" value="1"/>
</dbReference>
<evidence type="ECO:0000313" key="5">
    <source>
        <dbReference type="Proteomes" id="UP001213000"/>
    </source>
</evidence>
<dbReference type="GO" id="GO:0005783">
    <property type="term" value="C:endoplasmic reticulum"/>
    <property type="evidence" value="ECO:0007669"/>
    <property type="project" value="TreeGrafter"/>
</dbReference>
<dbReference type="InterPro" id="IPR050577">
    <property type="entry name" value="MAPR/NEUFC/NENF-like"/>
</dbReference>
<evidence type="ECO:0000256" key="2">
    <source>
        <dbReference type="SAM" id="MobiDB-lite"/>
    </source>
</evidence>
<sequence>MQPPKKLAPPKDQPFTTAELSQYDGSDPSKPIYVAVQGVVFDVTHRADCYGPGKWYHIYAGKDGSRGLGKTSLTAEDAIADYGDLSKQEKKVLDNWYKYFLKRYNVIGQVIDGPQVPESS</sequence>
<dbReference type="Pfam" id="PF00173">
    <property type="entry name" value="Cyt-b5"/>
    <property type="match status" value="1"/>
</dbReference>
<dbReference type="PANTHER" id="PTHR10281">
    <property type="entry name" value="MEMBRANE-ASSOCIATED PROGESTERONE RECEPTOR COMPONENT-RELATED"/>
    <property type="match status" value="1"/>
</dbReference>
<comment type="caution">
    <text evidence="4">The sequence shown here is derived from an EMBL/GenBank/DDBJ whole genome shotgun (WGS) entry which is preliminary data.</text>
</comment>
<dbReference type="Proteomes" id="UP001213000">
    <property type="component" value="Unassembled WGS sequence"/>
</dbReference>
<dbReference type="GO" id="GO:0020037">
    <property type="term" value="F:heme binding"/>
    <property type="evidence" value="ECO:0007669"/>
    <property type="project" value="UniProtKB-ARBA"/>
</dbReference>